<evidence type="ECO:0000313" key="1">
    <source>
        <dbReference type="EMBL" id="KAK7270123.1"/>
    </source>
</evidence>
<dbReference type="EMBL" id="JAYWIO010000004">
    <property type="protein sequence ID" value="KAK7270123.1"/>
    <property type="molecule type" value="Genomic_DNA"/>
</dbReference>
<name>A0AAN9FE38_CROPI</name>
<keyword evidence="2" id="KW-1185">Reference proteome</keyword>
<accession>A0AAN9FE38</accession>
<protein>
    <submittedName>
        <fullName evidence="1">Uncharacterized protein</fullName>
    </submittedName>
</protein>
<comment type="caution">
    <text evidence="1">The sequence shown here is derived from an EMBL/GenBank/DDBJ whole genome shotgun (WGS) entry which is preliminary data.</text>
</comment>
<dbReference type="Proteomes" id="UP001372338">
    <property type="component" value="Unassembled WGS sequence"/>
</dbReference>
<evidence type="ECO:0000313" key="2">
    <source>
        <dbReference type="Proteomes" id="UP001372338"/>
    </source>
</evidence>
<proteinExistence type="predicted"/>
<reference evidence="1 2" key="1">
    <citation type="submission" date="2024-01" db="EMBL/GenBank/DDBJ databases">
        <title>The genomes of 5 underutilized Papilionoideae crops provide insights into root nodulation and disease resistanc.</title>
        <authorList>
            <person name="Yuan L."/>
        </authorList>
    </citation>
    <scope>NUCLEOTIDE SEQUENCE [LARGE SCALE GENOMIC DNA]</scope>
    <source>
        <strain evidence="1">ZHUSHIDOU_FW_LH</strain>
        <tissue evidence="1">Leaf</tissue>
    </source>
</reference>
<dbReference type="AlphaFoldDB" id="A0AAN9FE38"/>
<sequence>MSDIMILFSPEAQAEIFHRLWTSAPFIQSYTSLTHLPFFSLFLTYLTHHHQPTQLLHSLLLLLLLLLLL</sequence>
<gene>
    <name evidence="1" type="ORF">RIF29_23040</name>
</gene>
<organism evidence="1 2">
    <name type="scientific">Crotalaria pallida</name>
    <name type="common">Smooth rattlebox</name>
    <name type="synonym">Crotalaria striata</name>
    <dbReference type="NCBI Taxonomy" id="3830"/>
    <lineage>
        <taxon>Eukaryota</taxon>
        <taxon>Viridiplantae</taxon>
        <taxon>Streptophyta</taxon>
        <taxon>Embryophyta</taxon>
        <taxon>Tracheophyta</taxon>
        <taxon>Spermatophyta</taxon>
        <taxon>Magnoliopsida</taxon>
        <taxon>eudicotyledons</taxon>
        <taxon>Gunneridae</taxon>
        <taxon>Pentapetalae</taxon>
        <taxon>rosids</taxon>
        <taxon>fabids</taxon>
        <taxon>Fabales</taxon>
        <taxon>Fabaceae</taxon>
        <taxon>Papilionoideae</taxon>
        <taxon>50 kb inversion clade</taxon>
        <taxon>genistoids sensu lato</taxon>
        <taxon>core genistoids</taxon>
        <taxon>Crotalarieae</taxon>
        <taxon>Crotalaria</taxon>
    </lineage>
</organism>